<dbReference type="EMBL" id="NUXH01000131">
    <property type="protein sequence ID" value="PFL56258.1"/>
    <property type="molecule type" value="Genomic_DNA"/>
</dbReference>
<evidence type="ECO:0000259" key="1">
    <source>
        <dbReference type="PROSITE" id="PS50862"/>
    </source>
</evidence>
<evidence type="ECO:0000313" key="3">
    <source>
        <dbReference type="Proteomes" id="UP000222851"/>
    </source>
</evidence>
<feature type="domain" description="Aminoacyl-transfer RNA synthetases class-II family profile" evidence="1">
    <location>
        <begin position="240"/>
        <end position="387"/>
    </location>
</feature>
<evidence type="ECO:0000313" key="2">
    <source>
        <dbReference type="EMBL" id="PFL56258.1"/>
    </source>
</evidence>
<dbReference type="GO" id="GO:0016740">
    <property type="term" value="F:transferase activity"/>
    <property type="evidence" value="ECO:0007669"/>
    <property type="project" value="UniProtKB-ARBA"/>
</dbReference>
<dbReference type="AlphaFoldDB" id="A0A2B0WR96"/>
<reference evidence="2 3" key="1">
    <citation type="submission" date="2017-09" db="EMBL/GenBank/DDBJ databases">
        <title>Large-scale bioinformatics analysis of Bacillus genomes uncovers conserved roles of natural products in bacterial physiology.</title>
        <authorList>
            <consortium name="Agbiome Team Llc"/>
            <person name="Bleich R.M."/>
            <person name="Grubbs K.J."/>
            <person name="Santa Maria K.C."/>
            <person name="Allen S.E."/>
            <person name="Farag S."/>
            <person name="Shank E.A."/>
            <person name="Bowers A."/>
        </authorList>
    </citation>
    <scope>NUCLEOTIDE SEQUENCE [LARGE SCALE GENOMIC DNA]</scope>
    <source>
        <strain evidence="2 3">AFS081271</strain>
    </source>
</reference>
<dbReference type="SUPFAM" id="SSF55681">
    <property type="entry name" value="Class II aaRS and biotin synthetases"/>
    <property type="match status" value="1"/>
</dbReference>
<dbReference type="Proteomes" id="UP000222851">
    <property type="component" value="Unassembled WGS sequence"/>
</dbReference>
<proteinExistence type="predicted"/>
<dbReference type="RefSeq" id="WP_098556973.1">
    <property type="nucleotide sequence ID" value="NZ_NUXH01000131.1"/>
</dbReference>
<accession>A0A2B0WR96</accession>
<name>A0A2B0WR96_BACAN</name>
<dbReference type="InterPro" id="IPR045864">
    <property type="entry name" value="aa-tRNA-synth_II/BPL/LPL"/>
</dbReference>
<sequence>MSGFQYTFNKELQPLVLDQLKYQLHYFLPQLEGKFMLSTKTFHILNELEISLNELETLKKIFERYEELNELPLQNQDSVIRNVENTEGYLSENQILFDRIFEKDFIEKVKKFININIKVQKGLNIYNKIWIDLLKELDEKIYEYFSTIFELSEMYAPHMIELEELERTGYLKNSFHHLCYTSHTTKDYTKFPHDGVERSEIGKHLDINQKYVLNPALCLHVYPQLRDKQGVNNAVYTIKGSCFRDESGNLNNTTRLLEFVMREFIFFGTEEFIAECHKKLVDFWILLMKKVNLKFEIKIANDIFFDDNTDSKLFSQVYSDNKLELTVYVKDLEVSVSSINKHMYHFSDVYNITNEPGKLAQTMCMGLGYNRILEMISRENQNREAEK</sequence>
<dbReference type="Gene3D" id="3.30.930.10">
    <property type="entry name" value="Bira Bifunctional Protein, Domain 2"/>
    <property type="match status" value="1"/>
</dbReference>
<dbReference type="InterPro" id="IPR006195">
    <property type="entry name" value="aa-tRNA-synth_II"/>
</dbReference>
<dbReference type="GO" id="GO:0140096">
    <property type="term" value="F:catalytic activity, acting on a protein"/>
    <property type="evidence" value="ECO:0007669"/>
    <property type="project" value="UniProtKB-ARBA"/>
</dbReference>
<protein>
    <recommendedName>
        <fullName evidence="1">Aminoacyl-transfer RNA synthetases class-II family profile domain-containing protein</fullName>
    </recommendedName>
</protein>
<comment type="caution">
    <text evidence="2">The sequence shown here is derived from an EMBL/GenBank/DDBJ whole genome shotgun (WGS) entry which is preliminary data.</text>
</comment>
<dbReference type="PROSITE" id="PS50862">
    <property type="entry name" value="AA_TRNA_LIGASE_II"/>
    <property type="match status" value="1"/>
</dbReference>
<gene>
    <name evidence="2" type="ORF">COJ30_25365</name>
</gene>
<organism evidence="2 3">
    <name type="scientific">Bacillus anthracis</name>
    <name type="common">anthrax bacterium</name>
    <dbReference type="NCBI Taxonomy" id="1392"/>
    <lineage>
        <taxon>Bacteria</taxon>
        <taxon>Bacillati</taxon>
        <taxon>Bacillota</taxon>
        <taxon>Bacilli</taxon>
        <taxon>Bacillales</taxon>
        <taxon>Bacillaceae</taxon>
        <taxon>Bacillus</taxon>
        <taxon>Bacillus cereus group</taxon>
    </lineage>
</organism>